<accession>A0ABP8ZVP3</accession>
<dbReference type="EMBL" id="BAABJV010000002">
    <property type="protein sequence ID" value="GAA4766642.1"/>
    <property type="molecule type" value="Genomic_DNA"/>
</dbReference>
<protein>
    <recommendedName>
        <fullName evidence="4">Lipoprotein</fullName>
    </recommendedName>
</protein>
<proteinExistence type="predicted"/>
<feature type="compositionally biased region" description="Low complexity" evidence="1">
    <location>
        <begin position="1"/>
        <end position="12"/>
    </location>
</feature>
<name>A0ABP8ZVP3_9ACTN</name>
<dbReference type="RefSeq" id="WP_345610098.1">
    <property type="nucleotide sequence ID" value="NZ_BAABJV010000002.1"/>
</dbReference>
<gene>
    <name evidence="2" type="ORF">GCM10023329_11100</name>
</gene>
<feature type="region of interest" description="Disordered" evidence="1">
    <location>
        <begin position="1"/>
        <end position="32"/>
    </location>
</feature>
<feature type="compositionally biased region" description="Low complexity" evidence="1">
    <location>
        <begin position="406"/>
        <end position="415"/>
    </location>
</feature>
<feature type="compositionally biased region" description="Gly residues" evidence="1">
    <location>
        <begin position="396"/>
        <end position="405"/>
    </location>
</feature>
<feature type="compositionally biased region" description="Low complexity" evidence="1">
    <location>
        <begin position="377"/>
        <end position="395"/>
    </location>
</feature>
<evidence type="ECO:0000313" key="2">
    <source>
        <dbReference type="EMBL" id="GAA4766642.1"/>
    </source>
</evidence>
<dbReference type="Proteomes" id="UP001501147">
    <property type="component" value="Unassembled WGS sequence"/>
</dbReference>
<evidence type="ECO:0008006" key="4">
    <source>
        <dbReference type="Google" id="ProtNLM"/>
    </source>
</evidence>
<sequence length="432" mass="42858">MTACATEAAAEGEATEEPRRGPATAGPDGAAPGALTLTADGSYAARLAGTGEAHYVERWTLGGPEPYAVPLPLDQPEEAHTAVQPLADGRVLVVRRAAGRSLFSLLYPTGPATGQVHLGAVTGPVVLLPPCPDGVRAYALTPGAHATGVWLVAGGAPGPQRVAVVPGRCSGGAWLDRAGRMLALDRRLPEGGPVKAVSVDLARGGEVAPLLQIAESSDDRLLLADPDSGLIVVRSDAPAPGRDRLGWGVLGSLEPVRFPESLRLPDAVVTPFALQPGQALAPEDCALAVRIDGASGSWVGAWSPAARRLHQLAPPEGWLAGTGSWGRDGRLHLPYTTGQVPCGVAHASREETFGLGGGRGGAPATAGAAAAAGAASGASAGTAPTPCAAGASPGASGAGGAGGPGRAEAGAAGACRPVPLQQAPLTGRVMHG</sequence>
<feature type="region of interest" description="Disordered" evidence="1">
    <location>
        <begin position="377"/>
        <end position="415"/>
    </location>
</feature>
<comment type="caution">
    <text evidence="2">The sequence shown here is derived from an EMBL/GenBank/DDBJ whole genome shotgun (WGS) entry which is preliminary data.</text>
</comment>
<reference evidence="3" key="1">
    <citation type="journal article" date="2019" name="Int. J. Syst. Evol. Microbiol.">
        <title>The Global Catalogue of Microorganisms (GCM) 10K type strain sequencing project: providing services to taxonomists for standard genome sequencing and annotation.</title>
        <authorList>
            <consortium name="The Broad Institute Genomics Platform"/>
            <consortium name="The Broad Institute Genome Sequencing Center for Infectious Disease"/>
            <person name="Wu L."/>
            <person name="Ma J."/>
        </authorList>
    </citation>
    <scope>NUCLEOTIDE SEQUENCE [LARGE SCALE GENOMIC DNA]</scope>
    <source>
        <strain evidence="3">JCM 18324</strain>
    </source>
</reference>
<keyword evidence="3" id="KW-1185">Reference proteome</keyword>
<evidence type="ECO:0000256" key="1">
    <source>
        <dbReference type="SAM" id="MobiDB-lite"/>
    </source>
</evidence>
<feature type="compositionally biased region" description="Low complexity" evidence="1">
    <location>
        <begin position="21"/>
        <end position="32"/>
    </location>
</feature>
<evidence type="ECO:0000313" key="3">
    <source>
        <dbReference type="Proteomes" id="UP001501147"/>
    </source>
</evidence>
<organism evidence="2 3">
    <name type="scientific">Streptomyces sanyensis</name>
    <dbReference type="NCBI Taxonomy" id="568869"/>
    <lineage>
        <taxon>Bacteria</taxon>
        <taxon>Bacillati</taxon>
        <taxon>Actinomycetota</taxon>
        <taxon>Actinomycetes</taxon>
        <taxon>Kitasatosporales</taxon>
        <taxon>Streptomycetaceae</taxon>
        <taxon>Streptomyces</taxon>
    </lineage>
</organism>